<dbReference type="EMBL" id="LWHJ01000027">
    <property type="protein sequence ID" value="OAQ39597.1"/>
    <property type="molecule type" value="Genomic_DNA"/>
</dbReference>
<sequence length="285" mass="31492">MIYVLIAIICSVIVSINFKLFKRYDTNAFQAIVFNYPTAAIFCYLVFKPDLSIAPNPTEWGLFIIIAVLLISIFYFIGKSIATSGIVLTAIAQRLSLIIPVLSAFLIFSETPTIIKLVGLTLGLVAIYFSKPYGKFDFKNIINWYPLIVFLGTGILDILVNFLTKLETLTFTASLVYIFVIATILGFLSLLVQYFKGNLKFQVKAALAGIVLGIFNFGSIYFYIKALQIESNQPSVVFSSLDIGVIVMGSLVGILLFKEKLTKLNSFGLCLALIAIIILNLSNVI</sequence>
<dbReference type="RefSeq" id="WP_068822213.1">
    <property type="nucleotide sequence ID" value="NZ_LWHJ01000027.1"/>
</dbReference>
<dbReference type="InterPro" id="IPR037185">
    <property type="entry name" value="EmrE-like"/>
</dbReference>
<feature type="transmembrane region" description="Helical" evidence="6">
    <location>
        <begin position="59"/>
        <end position="78"/>
    </location>
</feature>
<dbReference type="GO" id="GO:0016020">
    <property type="term" value="C:membrane"/>
    <property type="evidence" value="ECO:0007669"/>
    <property type="project" value="UniProtKB-SubCell"/>
</dbReference>
<feature type="transmembrane region" description="Helical" evidence="6">
    <location>
        <begin position="236"/>
        <end position="257"/>
    </location>
</feature>
<evidence type="ECO:0008006" key="9">
    <source>
        <dbReference type="Google" id="ProtNLM"/>
    </source>
</evidence>
<feature type="transmembrane region" description="Helical" evidence="6">
    <location>
        <begin position="6"/>
        <end position="21"/>
    </location>
</feature>
<dbReference type="InterPro" id="IPR050638">
    <property type="entry name" value="AA-Vitamin_Transporters"/>
</dbReference>
<reference evidence="7 8" key="2">
    <citation type="submission" date="2016-06" db="EMBL/GenBank/DDBJ databases">
        <title>Pedobacter psychrophilus sp. nov., isolated from Antarctic fragmentary rock.</title>
        <authorList>
            <person name="Svec P."/>
        </authorList>
    </citation>
    <scope>NUCLEOTIDE SEQUENCE [LARGE SCALE GENOMIC DNA]</scope>
    <source>
        <strain evidence="7 8">CCM 8644</strain>
    </source>
</reference>
<feature type="transmembrane region" description="Helical" evidence="6">
    <location>
        <begin position="206"/>
        <end position="224"/>
    </location>
</feature>
<dbReference type="PANTHER" id="PTHR32322:SF2">
    <property type="entry name" value="EAMA DOMAIN-CONTAINING PROTEIN"/>
    <property type="match status" value="1"/>
</dbReference>
<feature type="transmembrane region" description="Helical" evidence="6">
    <location>
        <begin position="114"/>
        <end position="130"/>
    </location>
</feature>
<accession>A0A179DEX7</accession>
<dbReference type="Gene3D" id="1.10.3730.20">
    <property type="match status" value="1"/>
</dbReference>
<evidence type="ECO:0000256" key="6">
    <source>
        <dbReference type="SAM" id="Phobius"/>
    </source>
</evidence>
<dbReference type="AlphaFoldDB" id="A0A179DEX7"/>
<dbReference type="Proteomes" id="UP000078459">
    <property type="component" value="Unassembled WGS sequence"/>
</dbReference>
<comment type="caution">
    <text evidence="7">The sequence shown here is derived from an EMBL/GenBank/DDBJ whole genome shotgun (WGS) entry which is preliminary data.</text>
</comment>
<keyword evidence="8" id="KW-1185">Reference proteome</keyword>
<evidence type="ECO:0000256" key="2">
    <source>
        <dbReference type="ARBA" id="ARBA00007362"/>
    </source>
</evidence>
<dbReference type="STRING" id="1826909.A5893_08370"/>
<dbReference type="PANTHER" id="PTHR32322">
    <property type="entry name" value="INNER MEMBRANE TRANSPORTER"/>
    <property type="match status" value="1"/>
</dbReference>
<gene>
    <name evidence="7" type="ORF">A5893_08370</name>
</gene>
<feature type="transmembrane region" description="Helical" evidence="6">
    <location>
        <begin position="85"/>
        <end position="108"/>
    </location>
</feature>
<comment type="similarity">
    <text evidence="2">Belongs to the EamA transporter family.</text>
</comment>
<keyword evidence="5 6" id="KW-0472">Membrane</keyword>
<organism evidence="7 8">
    <name type="scientific">Pedobacter psychrophilus</name>
    <dbReference type="NCBI Taxonomy" id="1826909"/>
    <lineage>
        <taxon>Bacteria</taxon>
        <taxon>Pseudomonadati</taxon>
        <taxon>Bacteroidota</taxon>
        <taxon>Sphingobacteriia</taxon>
        <taxon>Sphingobacteriales</taxon>
        <taxon>Sphingobacteriaceae</taxon>
        <taxon>Pedobacter</taxon>
    </lineage>
</organism>
<feature type="transmembrane region" description="Helical" evidence="6">
    <location>
        <begin position="264"/>
        <end position="282"/>
    </location>
</feature>
<evidence type="ECO:0000256" key="3">
    <source>
        <dbReference type="ARBA" id="ARBA00022692"/>
    </source>
</evidence>
<feature type="transmembrane region" description="Helical" evidence="6">
    <location>
        <begin position="142"/>
        <end position="163"/>
    </location>
</feature>
<feature type="transmembrane region" description="Helical" evidence="6">
    <location>
        <begin position="28"/>
        <end position="47"/>
    </location>
</feature>
<evidence type="ECO:0000256" key="5">
    <source>
        <dbReference type="ARBA" id="ARBA00023136"/>
    </source>
</evidence>
<proteinExistence type="inferred from homology"/>
<dbReference type="SUPFAM" id="SSF103481">
    <property type="entry name" value="Multidrug resistance efflux transporter EmrE"/>
    <property type="match status" value="2"/>
</dbReference>
<feature type="transmembrane region" description="Helical" evidence="6">
    <location>
        <begin position="175"/>
        <end position="194"/>
    </location>
</feature>
<protein>
    <recommendedName>
        <fullName evidence="9">Transporter</fullName>
    </recommendedName>
</protein>
<reference evidence="7 8" key="1">
    <citation type="submission" date="2016-04" db="EMBL/GenBank/DDBJ databases">
        <authorList>
            <person name="Evans L.H."/>
            <person name="Alamgir A."/>
            <person name="Owens N."/>
            <person name="Weber N.D."/>
            <person name="Virtaneva K."/>
            <person name="Barbian K."/>
            <person name="Babar A."/>
            <person name="Rosenke K."/>
        </authorList>
    </citation>
    <scope>NUCLEOTIDE SEQUENCE [LARGE SCALE GENOMIC DNA]</scope>
    <source>
        <strain evidence="7 8">CCM 8644</strain>
    </source>
</reference>
<evidence type="ECO:0000313" key="7">
    <source>
        <dbReference type="EMBL" id="OAQ39597.1"/>
    </source>
</evidence>
<keyword evidence="3 6" id="KW-0812">Transmembrane</keyword>
<name>A0A179DEX7_9SPHI</name>
<comment type="subcellular location">
    <subcellularLocation>
        <location evidence="1">Membrane</location>
        <topology evidence="1">Multi-pass membrane protein</topology>
    </subcellularLocation>
</comment>
<dbReference type="OrthoDB" id="1524053at2"/>
<evidence type="ECO:0000256" key="1">
    <source>
        <dbReference type="ARBA" id="ARBA00004141"/>
    </source>
</evidence>
<keyword evidence="4 6" id="KW-1133">Transmembrane helix</keyword>
<evidence type="ECO:0000313" key="8">
    <source>
        <dbReference type="Proteomes" id="UP000078459"/>
    </source>
</evidence>
<evidence type="ECO:0000256" key="4">
    <source>
        <dbReference type="ARBA" id="ARBA00022989"/>
    </source>
</evidence>